<dbReference type="RefSeq" id="WP_175051124.1">
    <property type="nucleotide sequence ID" value="NZ_CADIKC010000003.1"/>
</dbReference>
<dbReference type="Proteomes" id="UP000494255">
    <property type="component" value="Unassembled WGS sequence"/>
</dbReference>
<sequence length="101" mass="10744">MAAGLQIWNASGVLVLDATQRCGRIKGAVQLTGANGSVASDLSDGTPFWSFQPDFLYRHISNVTPPPIVSINAGGISWTYSSTAGLNFPNPVTGWLFWGVF</sequence>
<keyword evidence="2" id="KW-1185">Reference proteome</keyword>
<protein>
    <submittedName>
        <fullName evidence="1">Uncharacterized protein</fullName>
    </submittedName>
</protein>
<evidence type="ECO:0000313" key="1">
    <source>
        <dbReference type="EMBL" id="CAB3688738.1"/>
    </source>
</evidence>
<reference evidence="1 2" key="1">
    <citation type="submission" date="2020-04" db="EMBL/GenBank/DDBJ databases">
        <authorList>
            <person name="De Canck E."/>
        </authorList>
    </citation>
    <scope>NUCLEOTIDE SEQUENCE [LARGE SCALE GENOMIC DNA]</scope>
    <source>
        <strain evidence="1 2">LMG 24238</strain>
    </source>
</reference>
<evidence type="ECO:0000313" key="2">
    <source>
        <dbReference type="Proteomes" id="UP000494255"/>
    </source>
</evidence>
<dbReference type="AlphaFoldDB" id="A0A6J5B2X2"/>
<gene>
    <name evidence="1" type="ORF">LMG24238_03001</name>
</gene>
<proteinExistence type="predicted"/>
<name>A0A6J5B2X2_9BURK</name>
<organism evidence="1 2">
    <name type="scientific">Paraburkholderia sediminicola</name>
    <dbReference type="NCBI Taxonomy" id="458836"/>
    <lineage>
        <taxon>Bacteria</taxon>
        <taxon>Pseudomonadati</taxon>
        <taxon>Pseudomonadota</taxon>
        <taxon>Betaproteobacteria</taxon>
        <taxon>Burkholderiales</taxon>
        <taxon>Burkholderiaceae</taxon>
        <taxon>Paraburkholderia</taxon>
    </lineage>
</organism>
<dbReference type="GeneID" id="97041630"/>
<dbReference type="EMBL" id="CADIKC010000003">
    <property type="protein sequence ID" value="CAB3688738.1"/>
    <property type="molecule type" value="Genomic_DNA"/>
</dbReference>
<accession>A0A6J5B2X2</accession>